<protein>
    <recommendedName>
        <fullName evidence="15 17">UvrABC system protein A</fullName>
        <shortName evidence="17">UvrA protein</shortName>
    </recommendedName>
    <alternativeName>
        <fullName evidence="16 17">Excinuclease ABC subunit A</fullName>
    </alternativeName>
</protein>
<comment type="caution">
    <text evidence="19">The sequence shown here is derived from an EMBL/GenBank/DDBJ whole genome shotgun (WGS) entry which is preliminary data.</text>
</comment>
<dbReference type="FunFam" id="1.20.1580.10:FF:000002">
    <property type="entry name" value="UvrABC system protein A"/>
    <property type="match status" value="1"/>
</dbReference>
<dbReference type="InterPro" id="IPR004602">
    <property type="entry name" value="UvrA"/>
</dbReference>
<evidence type="ECO:0000256" key="5">
    <source>
        <dbReference type="ARBA" id="ARBA00022741"/>
    </source>
</evidence>
<evidence type="ECO:0000256" key="8">
    <source>
        <dbReference type="ARBA" id="ARBA00022771"/>
    </source>
</evidence>
<evidence type="ECO:0000256" key="10">
    <source>
        <dbReference type="ARBA" id="ARBA00022840"/>
    </source>
</evidence>
<reference evidence="20" key="1">
    <citation type="submission" date="2017-09" db="EMBL/GenBank/DDBJ databases">
        <title>Depth-based differentiation of microbial function through sediment-hosted aquifers and enrichment of novel symbionts in the deep terrestrial subsurface.</title>
        <authorList>
            <person name="Probst A.J."/>
            <person name="Ladd B."/>
            <person name="Jarett J.K."/>
            <person name="Geller-Mcgrath D.E."/>
            <person name="Sieber C.M.K."/>
            <person name="Emerson J.B."/>
            <person name="Anantharaman K."/>
            <person name="Thomas B.C."/>
            <person name="Malmstrom R."/>
            <person name="Stieglmeier M."/>
            <person name="Klingl A."/>
            <person name="Woyke T."/>
            <person name="Ryan C.M."/>
            <person name="Banfield J.F."/>
        </authorList>
    </citation>
    <scope>NUCLEOTIDE SEQUENCE [LARGE SCALE GENOMIC DNA]</scope>
</reference>
<evidence type="ECO:0000256" key="4">
    <source>
        <dbReference type="ARBA" id="ARBA00022737"/>
    </source>
</evidence>
<dbReference type="SMART" id="SM00382">
    <property type="entry name" value="AAA"/>
    <property type="match status" value="1"/>
</dbReference>
<dbReference type="Gene3D" id="1.20.1580.10">
    <property type="entry name" value="ABC transporter ATPase like domain"/>
    <property type="match status" value="2"/>
</dbReference>
<sequence length="1005" mass="112047">MSENSIKIRGAKVHNLKNINVDIPKNKLVVITGLSGSGKSSLAFDTLYAEGQRRYVESLSAYARQFLGVMDKPDVDKIEGISPAISIDQRKATHNPRSTVGTITEIYDYLRLLFARIGIPHCPKCGKIISRQTPDQIVDQLLGLKSGTEILILGPVIKNRKGEHHGILEEIQRSGFIRVRIDGIIYRIEESLEKALDKNKKHNIEVVIDRLVIDRDIDRVRLVDSIETALKLGKGIVIVGVVGRLDRSLRSLVGMKQSNKGRRPIKHSNIPTFQHSDIVFSEYFACDDCGISMPELEPRLFSFNSPQGACSVCQGLGVKLEVDPNLVIPNPNLSIAEGAIFPWAHASHKVGRQGYFWLQLTDLAEKYNFSLEEPIKNLSKRILDIVLHGSDTFEGVIPILERKYRETDSDYTRQEIKQYMIERTCEVCRGKRLKSVVLAVTVAGKAIDEIVEMPINKAKQFFEEISAPNPKKRNLQKIQSRQRIANPIIKEIINRLQFLIDVGLDYLTLDRKAVALAGGEEQRVRLTTQIGSMLSGVLYVLDEPSVGLHPRDQGRLIGTLKQLRDLGNTVVVVEHDPQTILAADWVIDVGPGAGKEGGRIIFDGQPSQLLKAHTLTGDYLAGRKRVQIRVGEKGLAASLGIGSRSLGKTRNLKPKDYAGNWSRKPKTYYLIIKGAEEHNLKNIDVKIPLGKFVCITGVSGSGKSSLMNDILARALMRKFYKSKEEPGKHEAILGTEYLNKVALVDQSPIGRTPRSNPVTYTGAFSYIRDLFSKTKEARVRGYQSGRFSFNVKGGRCEACEGQGQKKIEMYFLPDVYVQCSECKGKRFNRETLLVEYKGKNIAEVLEMTIEEALEFFKNIPGLYQKLKTLYDVGLGYIELGQPAPSLSGGEAQRVKLATELSKKGEGRALYILDEPTTGLHPDDIKKLIFVLRGLVDKGNTVVSIEHNLDFIKCTDLVIDLGPEGGEEGGYIIAEGTPYEIAKNRKSYTGQYLRKVFKEVKAMLNP</sequence>
<dbReference type="GO" id="GO:0005524">
    <property type="term" value="F:ATP binding"/>
    <property type="evidence" value="ECO:0007669"/>
    <property type="project" value="UniProtKB-UniRule"/>
</dbReference>
<evidence type="ECO:0000256" key="14">
    <source>
        <dbReference type="ARBA" id="ARBA00038000"/>
    </source>
</evidence>
<dbReference type="SUPFAM" id="SSF52540">
    <property type="entry name" value="P-loop containing nucleoside triphosphate hydrolases"/>
    <property type="match status" value="2"/>
</dbReference>
<dbReference type="HAMAP" id="MF_00205">
    <property type="entry name" value="UvrA"/>
    <property type="match status" value="1"/>
</dbReference>
<keyword evidence="8 17" id="KW-0863">Zinc-finger</keyword>
<evidence type="ECO:0000256" key="17">
    <source>
        <dbReference type="HAMAP-Rule" id="MF_00205"/>
    </source>
</evidence>
<feature type="domain" description="ABC transporter" evidence="18">
    <location>
        <begin position="206"/>
        <end position="616"/>
    </location>
</feature>
<evidence type="ECO:0000256" key="1">
    <source>
        <dbReference type="ARBA" id="ARBA00004496"/>
    </source>
</evidence>
<dbReference type="InterPro" id="IPR041552">
    <property type="entry name" value="UvrA_DNA-bd"/>
</dbReference>
<dbReference type="GO" id="GO:0003677">
    <property type="term" value="F:DNA binding"/>
    <property type="evidence" value="ECO:0007669"/>
    <property type="project" value="UniProtKB-UniRule"/>
</dbReference>
<dbReference type="GO" id="GO:0009381">
    <property type="term" value="F:excinuclease ABC activity"/>
    <property type="evidence" value="ECO:0007669"/>
    <property type="project" value="UniProtKB-UniRule"/>
</dbReference>
<comment type="subcellular location">
    <subcellularLocation>
        <location evidence="1 17">Cytoplasm</location>
    </subcellularLocation>
</comment>
<dbReference type="GO" id="GO:0008270">
    <property type="term" value="F:zinc ion binding"/>
    <property type="evidence" value="ECO:0007669"/>
    <property type="project" value="UniProtKB-UniRule"/>
</dbReference>
<dbReference type="Gene3D" id="3.30.1490.20">
    <property type="entry name" value="ATP-grasp fold, A domain"/>
    <property type="match status" value="1"/>
</dbReference>
<dbReference type="Pfam" id="PF17755">
    <property type="entry name" value="UvrA_DNA-bind"/>
    <property type="match status" value="1"/>
</dbReference>
<dbReference type="GO" id="GO:0009380">
    <property type="term" value="C:excinuclease repair complex"/>
    <property type="evidence" value="ECO:0007669"/>
    <property type="project" value="InterPro"/>
</dbReference>
<keyword evidence="3 17" id="KW-0479">Metal-binding</keyword>
<feature type="binding site" evidence="17">
    <location>
        <begin position="697"/>
        <end position="704"/>
    </location>
    <ligand>
        <name>ATP</name>
        <dbReference type="ChEBI" id="CHEBI:30616"/>
    </ligand>
</feature>
<name>A0A2M7R6S8_9BACT</name>
<dbReference type="InterPro" id="IPR027417">
    <property type="entry name" value="P-loop_NTPase"/>
</dbReference>
<evidence type="ECO:0000256" key="2">
    <source>
        <dbReference type="ARBA" id="ARBA00022490"/>
    </source>
</evidence>
<keyword evidence="2 17" id="KW-0963">Cytoplasm</keyword>
<dbReference type="GO" id="GO:0005737">
    <property type="term" value="C:cytoplasm"/>
    <property type="evidence" value="ECO:0007669"/>
    <property type="project" value="UniProtKB-SubCell"/>
</dbReference>
<evidence type="ECO:0000259" key="18">
    <source>
        <dbReference type="PROSITE" id="PS50893"/>
    </source>
</evidence>
<dbReference type="InterPro" id="IPR017871">
    <property type="entry name" value="ABC_transporter-like_CS"/>
</dbReference>
<dbReference type="Pfam" id="PF17760">
    <property type="entry name" value="UvrA_inter"/>
    <property type="match status" value="1"/>
</dbReference>
<dbReference type="CDD" id="cd03271">
    <property type="entry name" value="ABC_UvrA_II"/>
    <property type="match status" value="1"/>
</dbReference>
<dbReference type="PROSITE" id="PS00211">
    <property type="entry name" value="ABC_TRANSPORTER_1"/>
    <property type="match status" value="1"/>
</dbReference>
<dbReference type="NCBIfam" id="TIGR00630">
    <property type="entry name" value="uvra"/>
    <property type="match status" value="1"/>
</dbReference>
<organism evidence="19 20">
    <name type="scientific">Candidatus Nealsonbacteria bacterium CG_4_10_14_0_8_um_filter_37_14</name>
    <dbReference type="NCBI Taxonomy" id="1974684"/>
    <lineage>
        <taxon>Bacteria</taxon>
        <taxon>Candidatus Nealsoniibacteriota</taxon>
    </lineage>
</organism>
<feature type="domain" description="ABC transporter" evidence="18">
    <location>
        <begin position="662"/>
        <end position="993"/>
    </location>
</feature>
<dbReference type="PANTHER" id="PTHR43152">
    <property type="entry name" value="UVRABC SYSTEM PROTEIN A"/>
    <property type="match status" value="1"/>
</dbReference>
<evidence type="ECO:0000256" key="3">
    <source>
        <dbReference type="ARBA" id="ARBA00022723"/>
    </source>
</evidence>
<dbReference type="Gene3D" id="3.40.50.300">
    <property type="entry name" value="P-loop containing nucleotide triphosphate hydrolases"/>
    <property type="match status" value="2"/>
</dbReference>
<dbReference type="EMBL" id="PFLW01000030">
    <property type="protein sequence ID" value="PIY89366.1"/>
    <property type="molecule type" value="Genomic_DNA"/>
</dbReference>
<evidence type="ECO:0000256" key="11">
    <source>
        <dbReference type="ARBA" id="ARBA00022881"/>
    </source>
</evidence>
<evidence type="ECO:0000256" key="16">
    <source>
        <dbReference type="ARBA" id="ARBA00042156"/>
    </source>
</evidence>
<keyword evidence="6 17" id="KW-0227">DNA damage</keyword>
<feature type="zinc finger region" description="C4-type" evidence="17">
    <location>
        <begin position="286"/>
        <end position="313"/>
    </location>
</feature>
<feature type="binding site" evidence="17">
    <location>
        <begin position="33"/>
        <end position="40"/>
    </location>
    <ligand>
        <name>ATP</name>
        <dbReference type="ChEBI" id="CHEBI:30616"/>
    </ligand>
</feature>
<gene>
    <name evidence="17 19" type="primary">uvrA</name>
    <name evidence="19" type="ORF">COY73_01100</name>
</gene>
<keyword evidence="17" id="KW-0742">SOS response</keyword>
<evidence type="ECO:0000256" key="13">
    <source>
        <dbReference type="ARBA" id="ARBA00023204"/>
    </source>
</evidence>
<evidence type="ECO:0000313" key="19">
    <source>
        <dbReference type="EMBL" id="PIY89366.1"/>
    </source>
</evidence>
<dbReference type="InterPro" id="IPR013815">
    <property type="entry name" value="ATP_grasp_subdomain_1"/>
</dbReference>
<keyword evidence="13 17" id="KW-0234">DNA repair</keyword>
<dbReference type="GO" id="GO:0016887">
    <property type="term" value="F:ATP hydrolysis activity"/>
    <property type="evidence" value="ECO:0007669"/>
    <property type="project" value="InterPro"/>
</dbReference>
<comment type="subunit">
    <text evidence="17">Forms a heterotetramer with UvrB during the search for lesions.</text>
</comment>
<evidence type="ECO:0000256" key="6">
    <source>
        <dbReference type="ARBA" id="ARBA00022763"/>
    </source>
</evidence>
<dbReference type="InterPro" id="IPR003593">
    <property type="entry name" value="AAA+_ATPase"/>
</dbReference>
<evidence type="ECO:0000256" key="7">
    <source>
        <dbReference type="ARBA" id="ARBA00022769"/>
    </source>
</evidence>
<comment type="similarity">
    <text evidence="14 17">Belongs to the ABC transporter superfamily. UvrA family.</text>
</comment>
<evidence type="ECO:0000256" key="9">
    <source>
        <dbReference type="ARBA" id="ARBA00022833"/>
    </source>
</evidence>
<dbReference type="InterPro" id="IPR003439">
    <property type="entry name" value="ABC_transporter-like_ATP-bd"/>
</dbReference>
<dbReference type="Gene3D" id="1.10.8.280">
    <property type="entry name" value="ABC transporter ATPase domain-like"/>
    <property type="match status" value="1"/>
</dbReference>
<dbReference type="AlphaFoldDB" id="A0A2M7R6S8"/>
<dbReference type="GO" id="GO:0006289">
    <property type="term" value="P:nucleotide-excision repair"/>
    <property type="evidence" value="ECO:0007669"/>
    <property type="project" value="UniProtKB-UniRule"/>
</dbReference>
<dbReference type="GO" id="GO:0009432">
    <property type="term" value="P:SOS response"/>
    <property type="evidence" value="ECO:0007669"/>
    <property type="project" value="UniProtKB-UniRule"/>
</dbReference>
<dbReference type="InterPro" id="IPR041102">
    <property type="entry name" value="UvrA_inter"/>
</dbReference>
<accession>A0A2M7R6S8</accession>
<evidence type="ECO:0000313" key="20">
    <source>
        <dbReference type="Proteomes" id="UP000230767"/>
    </source>
</evidence>
<dbReference type="PANTHER" id="PTHR43152:SF3">
    <property type="entry name" value="UVRABC SYSTEM PROTEIN A"/>
    <property type="match status" value="1"/>
</dbReference>
<keyword evidence="5 17" id="KW-0547">Nucleotide-binding</keyword>
<keyword evidence="10 17" id="KW-0067">ATP-binding</keyword>
<keyword evidence="11 17" id="KW-0267">Excision nuclease</keyword>
<feature type="zinc finger region" description="C4-type" evidence="17">
    <location>
        <begin position="796"/>
        <end position="822"/>
    </location>
</feature>
<evidence type="ECO:0000256" key="15">
    <source>
        <dbReference type="ARBA" id="ARBA00039316"/>
    </source>
</evidence>
<dbReference type="PROSITE" id="PS50893">
    <property type="entry name" value="ABC_TRANSPORTER_2"/>
    <property type="match status" value="2"/>
</dbReference>
<comment type="function">
    <text evidence="17">The UvrABC repair system catalyzes the recognition and processing of DNA lesions. UvrA is an ATPase and a DNA-binding protein. A damage recognition complex composed of 2 UvrA and 2 UvrB subunits scans DNA for abnormalities. When the presence of a lesion has been verified by UvrB, the UvrA molecules dissociate.</text>
</comment>
<evidence type="ECO:0000256" key="12">
    <source>
        <dbReference type="ARBA" id="ARBA00023125"/>
    </source>
</evidence>
<dbReference type="CDD" id="cd03270">
    <property type="entry name" value="ABC_UvrA_I"/>
    <property type="match status" value="1"/>
</dbReference>
<dbReference type="Proteomes" id="UP000230767">
    <property type="component" value="Unassembled WGS sequence"/>
</dbReference>
<proteinExistence type="inferred from homology"/>
<keyword evidence="7 17" id="KW-0228">DNA excision</keyword>
<keyword evidence="4 17" id="KW-0677">Repeat</keyword>
<keyword evidence="12 17" id="KW-0238">DNA-binding</keyword>
<keyword evidence="9 17" id="KW-0862">Zinc</keyword>